<proteinExistence type="predicted"/>
<dbReference type="EMBL" id="BK032823">
    <property type="protein sequence ID" value="DAF62299.1"/>
    <property type="molecule type" value="Genomic_DNA"/>
</dbReference>
<evidence type="ECO:0000313" key="1">
    <source>
        <dbReference type="EMBL" id="DAF62299.1"/>
    </source>
</evidence>
<accession>A0A8S5TGY0</accession>
<reference evidence="1" key="1">
    <citation type="journal article" date="2021" name="Proc. Natl. Acad. Sci. U.S.A.">
        <title>A Catalog of Tens of Thousands of Viruses from Human Metagenomes Reveals Hidden Associations with Chronic Diseases.</title>
        <authorList>
            <person name="Tisza M.J."/>
            <person name="Buck C.B."/>
        </authorList>
    </citation>
    <scope>NUCLEOTIDE SEQUENCE</scope>
    <source>
        <strain evidence="1">CtIty1</strain>
    </source>
</reference>
<organism evidence="1">
    <name type="scientific">Myoviridae sp. ctIty1</name>
    <dbReference type="NCBI Taxonomy" id="2827673"/>
    <lineage>
        <taxon>Viruses</taxon>
        <taxon>Duplodnaviria</taxon>
        <taxon>Heunggongvirae</taxon>
        <taxon>Uroviricota</taxon>
        <taxon>Caudoviricetes</taxon>
    </lineage>
</organism>
<sequence length="33" mass="3752">MLTLNLQSKINNSQSIPLYRFGGIEVLYAKVIK</sequence>
<protein>
    <submittedName>
        <fullName evidence="1">Uncharacterized protein</fullName>
    </submittedName>
</protein>
<name>A0A8S5TGY0_9CAUD</name>